<feature type="domain" description="Flagellar hook-length control protein-like C-terminal" evidence="1">
    <location>
        <begin position="1"/>
        <end position="68"/>
    </location>
</feature>
<dbReference type="InterPro" id="IPR038610">
    <property type="entry name" value="FliK-like_C_sf"/>
</dbReference>
<evidence type="ECO:0000259" key="1">
    <source>
        <dbReference type="Pfam" id="PF02120"/>
    </source>
</evidence>
<keyword evidence="2" id="KW-0969">Cilium</keyword>
<dbReference type="EMBL" id="PZZW01000005">
    <property type="protein sequence ID" value="PTM77562.1"/>
    <property type="molecule type" value="Genomic_DNA"/>
</dbReference>
<sequence>MEVVLQPDELGRVKMTVAHDGGHVRVLVQADRTDTLDMMRRNSGDLGAEMRQAGFLGASLSFGGREGQPPPRARAAFEAERTDIQTPTAAVSRAATGLDLRI</sequence>
<dbReference type="Pfam" id="PF02120">
    <property type="entry name" value="Flg_hook"/>
    <property type="match status" value="1"/>
</dbReference>
<evidence type="ECO:0000313" key="3">
    <source>
        <dbReference type="Proteomes" id="UP000240800"/>
    </source>
</evidence>
<proteinExistence type="predicted"/>
<accession>A0ABX5J7T7</accession>
<evidence type="ECO:0000313" key="2">
    <source>
        <dbReference type="EMBL" id="PTM77562.1"/>
    </source>
</evidence>
<name>A0ABX5J7T7_9RHOB</name>
<keyword evidence="2" id="KW-0966">Cell projection</keyword>
<comment type="caution">
    <text evidence="2">The sequence shown here is derived from an EMBL/GenBank/DDBJ whole genome shotgun (WGS) entry which is preliminary data.</text>
</comment>
<organism evidence="2 3">
    <name type="scientific">Cereibacter johrii</name>
    <dbReference type="NCBI Taxonomy" id="445629"/>
    <lineage>
        <taxon>Bacteria</taxon>
        <taxon>Pseudomonadati</taxon>
        <taxon>Pseudomonadota</taxon>
        <taxon>Alphaproteobacteria</taxon>
        <taxon>Rhodobacterales</taxon>
        <taxon>Paracoccaceae</taxon>
        <taxon>Cereibacter</taxon>
    </lineage>
</organism>
<dbReference type="Gene3D" id="3.30.750.140">
    <property type="match status" value="1"/>
</dbReference>
<keyword evidence="3" id="KW-1185">Reference proteome</keyword>
<reference evidence="2 3" key="1">
    <citation type="submission" date="2018-04" db="EMBL/GenBank/DDBJ databases">
        <title>Genomic Encyclopedia of Type Strains, Phase III (KMG-III): the genomes of soil and plant-associated and newly described type strains.</title>
        <authorList>
            <person name="Whitman W."/>
        </authorList>
    </citation>
    <scope>NUCLEOTIDE SEQUENCE [LARGE SCALE GENOMIC DNA]</scope>
    <source>
        <strain evidence="2 3">JA192</strain>
    </source>
</reference>
<dbReference type="InterPro" id="IPR021136">
    <property type="entry name" value="Flagellar_hook_control-like_C"/>
</dbReference>
<gene>
    <name evidence="2" type="ORF">C8J29_10579</name>
</gene>
<dbReference type="Proteomes" id="UP000240800">
    <property type="component" value="Unassembled WGS sequence"/>
</dbReference>
<keyword evidence="2" id="KW-0282">Flagellum</keyword>
<protein>
    <submittedName>
        <fullName evidence="2">Flagellar hook-length control protein FliK</fullName>
    </submittedName>
</protein>